<dbReference type="Pfam" id="PF13091">
    <property type="entry name" value="PLDc_2"/>
    <property type="match status" value="2"/>
</dbReference>
<keyword evidence="8 12" id="KW-1133">Transmembrane helix</keyword>
<evidence type="ECO:0000256" key="5">
    <source>
        <dbReference type="ARBA" id="ARBA00022475"/>
    </source>
</evidence>
<proteinExistence type="predicted"/>
<dbReference type="GO" id="GO:0005886">
    <property type="term" value="C:plasma membrane"/>
    <property type="evidence" value="ECO:0007669"/>
    <property type="project" value="UniProtKB-SubCell"/>
</dbReference>
<evidence type="ECO:0000256" key="4">
    <source>
        <dbReference type="ARBA" id="ARBA00018392"/>
    </source>
</evidence>
<evidence type="ECO:0000256" key="1">
    <source>
        <dbReference type="ARBA" id="ARBA00003145"/>
    </source>
</evidence>
<feature type="compositionally biased region" description="Low complexity" evidence="11">
    <location>
        <begin position="293"/>
        <end position="312"/>
    </location>
</feature>
<feature type="transmembrane region" description="Helical" evidence="12">
    <location>
        <begin position="33"/>
        <end position="52"/>
    </location>
</feature>
<evidence type="ECO:0000256" key="10">
    <source>
        <dbReference type="ARBA" id="ARBA00029594"/>
    </source>
</evidence>
<dbReference type="STRING" id="1217970.SAMN05444002_1041"/>
<dbReference type="PANTHER" id="PTHR21248">
    <property type="entry name" value="CARDIOLIPIN SYNTHASE"/>
    <property type="match status" value="1"/>
</dbReference>
<dbReference type="SMART" id="SM00155">
    <property type="entry name" value="PLDc"/>
    <property type="match status" value="2"/>
</dbReference>
<evidence type="ECO:0000259" key="13">
    <source>
        <dbReference type="PROSITE" id="PS50035"/>
    </source>
</evidence>
<dbReference type="RefSeq" id="WP_074255152.1">
    <property type="nucleotide sequence ID" value="NZ_FSRL01000001.1"/>
</dbReference>
<dbReference type="GO" id="GO:0032049">
    <property type="term" value="P:cardiolipin biosynthetic process"/>
    <property type="evidence" value="ECO:0007669"/>
    <property type="project" value="UniProtKB-ARBA"/>
</dbReference>
<evidence type="ECO:0000256" key="8">
    <source>
        <dbReference type="ARBA" id="ARBA00022989"/>
    </source>
</evidence>
<dbReference type="InterPro" id="IPR025202">
    <property type="entry name" value="PLD-like_dom"/>
</dbReference>
<dbReference type="EMBL" id="FSRL01000001">
    <property type="protein sequence ID" value="SIN85718.1"/>
    <property type="molecule type" value="Genomic_DNA"/>
</dbReference>
<evidence type="ECO:0000256" key="2">
    <source>
        <dbReference type="ARBA" id="ARBA00004613"/>
    </source>
</evidence>
<dbReference type="PANTHER" id="PTHR21248:SF22">
    <property type="entry name" value="PHOSPHOLIPASE D"/>
    <property type="match status" value="1"/>
</dbReference>
<comment type="function">
    <text evidence="1">Could be a virulence factor.</text>
</comment>
<dbReference type="AlphaFoldDB" id="A0A1N6ERT2"/>
<keyword evidence="5" id="KW-1003">Cell membrane</keyword>
<evidence type="ECO:0000256" key="3">
    <source>
        <dbReference type="ARBA" id="ARBA00004651"/>
    </source>
</evidence>
<dbReference type="PROSITE" id="PS50035">
    <property type="entry name" value="PLD"/>
    <property type="match status" value="2"/>
</dbReference>
<dbReference type="GO" id="GO:0030572">
    <property type="term" value="F:phosphatidyltransferase activity"/>
    <property type="evidence" value="ECO:0007669"/>
    <property type="project" value="UniProtKB-ARBA"/>
</dbReference>
<organism evidence="14 15">
    <name type="scientific">Vannielia litorea</name>
    <dbReference type="NCBI Taxonomy" id="1217970"/>
    <lineage>
        <taxon>Bacteria</taxon>
        <taxon>Pseudomonadati</taxon>
        <taxon>Pseudomonadota</taxon>
        <taxon>Alphaproteobacteria</taxon>
        <taxon>Rhodobacterales</taxon>
        <taxon>Paracoccaceae</taxon>
        <taxon>Vannielia</taxon>
    </lineage>
</organism>
<feature type="domain" description="PLD phosphodiesterase" evidence="13">
    <location>
        <begin position="213"/>
        <end position="240"/>
    </location>
</feature>
<keyword evidence="6" id="KW-0964">Secreted</keyword>
<feature type="domain" description="PLD phosphodiesterase" evidence="13">
    <location>
        <begin position="414"/>
        <end position="441"/>
    </location>
</feature>
<evidence type="ECO:0000256" key="11">
    <source>
        <dbReference type="SAM" id="MobiDB-lite"/>
    </source>
</evidence>
<dbReference type="GO" id="GO:0005576">
    <property type="term" value="C:extracellular region"/>
    <property type="evidence" value="ECO:0007669"/>
    <property type="project" value="UniProtKB-SubCell"/>
</dbReference>
<dbReference type="CDD" id="cd09158">
    <property type="entry name" value="PLDc_EcCLS_like_2"/>
    <property type="match status" value="1"/>
</dbReference>
<reference evidence="15" key="1">
    <citation type="submission" date="2016-11" db="EMBL/GenBank/DDBJ databases">
        <authorList>
            <person name="Varghese N."/>
            <person name="Submissions S."/>
        </authorList>
    </citation>
    <scope>NUCLEOTIDE SEQUENCE [LARGE SCALE GENOMIC DNA]</scope>
    <source>
        <strain evidence="15">DSM 29440</strain>
    </source>
</reference>
<dbReference type="InterPro" id="IPR001736">
    <property type="entry name" value="PLipase_D/transphosphatidylase"/>
</dbReference>
<protein>
    <recommendedName>
        <fullName evidence="4">Phospholipase D</fullName>
    </recommendedName>
    <alternativeName>
        <fullName evidence="10">Choline phosphatase</fullName>
    </alternativeName>
</protein>
<dbReference type="InterPro" id="IPR027379">
    <property type="entry name" value="CLS_N"/>
</dbReference>
<evidence type="ECO:0000256" key="9">
    <source>
        <dbReference type="ARBA" id="ARBA00023136"/>
    </source>
</evidence>
<dbReference type="SUPFAM" id="SSF56024">
    <property type="entry name" value="Phospholipase D/nuclease"/>
    <property type="match status" value="2"/>
</dbReference>
<dbReference type="Gene3D" id="3.30.870.10">
    <property type="entry name" value="Endonuclease Chain A"/>
    <property type="match status" value="2"/>
</dbReference>
<keyword evidence="9 12" id="KW-0472">Membrane</keyword>
<evidence type="ECO:0000256" key="12">
    <source>
        <dbReference type="SAM" id="Phobius"/>
    </source>
</evidence>
<gene>
    <name evidence="14" type="ORF">SAMN05444002_1041</name>
</gene>
<keyword evidence="15" id="KW-1185">Reference proteome</keyword>
<feature type="region of interest" description="Disordered" evidence="11">
    <location>
        <begin position="293"/>
        <end position="320"/>
    </location>
</feature>
<sequence>MITLLLTLHALLVIGFTLRILLRDDLSPPARMAWFVVLAAVPYIGTAAYFLFGEVDIGHEAARHDSYIFAQIDEWLRAHPQTDATSALPPQIRPAFRTAASINGFTPAPGNEATLLEDGAAARDAMIADIDAATDHVHVMFYIWLQDETGTALARALIRAARRGVLVRAMADALGSRAMLRSALWKEMGDAGVHTATALPLDKPLRTLLTARIDLRNHRKITVIDGRVTWCGSGNAADPAFRPKHRFAPWVDIMLRFTGPVVTQNALLFASDWMAATGTPLTQLAIAPARAPSSPAPALASPAPRAPSSSDPTLASPAPGFPAVALGDGPTLRPGATPQLFATLLAAAQERITLTTPYFVPDATVLSALAAAANRGVATTLVFPRRNDSLIVRAASRSYYRQLLEAGCRIHEFEGGLLHAKTLTIDGATALIGSSNLDLRSFDLNYENNILLHDRATTATIEARQAEYLARSKEITLATVRGWPLRQRIWQNAVATIGPIL</sequence>
<dbReference type="Pfam" id="PF13396">
    <property type="entry name" value="PLDc_N"/>
    <property type="match status" value="1"/>
</dbReference>
<comment type="subcellular location">
    <subcellularLocation>
        <location evidence="3">Cell membrane</location>
        <topology evidence="3">Multi-pass membrane protein</topology>
    </subcellularLocation>
    <subcellularLocation>
        <location evidence="2">Secreted</location>
    </subcellularLocation>
</comment>
<keyword evidence="7 12" id="KW-0812">Transmembrane</keyword>
<evidence type="ECO:0000256" key="6">
    <source>
        <dbReference type="ARBA" id="ARBA00022525"/>
    </source>
</evidence>
<evidence type="ECO:0000256" key="7">
    <source>
        <dbReference type="ARBA" id="ARBA00022692"/>
    </source>
</evidence>
<dbReference type="Proteomes" id="UP000184932">
    <property type="component" value="Unassembled WGS sequence"/>
</dbReference>
<evidence type="ECO:0000313" key="15">
    <source>
        <dbReference type="Proteomes" id="UP000184932"/>
    </source>
</evidence>
<evidence type="ECO:0000313" key="14">
    <source>
        <dbReference type="EMBL" id="SIN85718.1"/>
    </source>
</evidence>
<name>A0A1N6ERT2_9RHOB</name>
<accession>A0A1N6ERT2</accession>